<evidence type="ECO:0000313" key="1">
    <source>
        <dbReference type="EMBL" id="GAG37696.1"/>
    </source>
</evidence>
<dbReference type="Pfam" id="PF10899">
    <property type="entry name" value="AbiGi"/>
    <property type="match status" value="1"/>
</dbReference>
<reference evidence="1" key="1">
    <citation type="journal article" date="2014" name="Front. Microbiol.">
        <title>High frequency of phylogenetically diverse reductive dehalogenase-homologous genes in deep subseafloor sedimentary metagenomes.</title>
        <authorList>
            <person name="Kawai M."/>
            <person name="Futagami T."/>
            <person name="Toyoda A."/>
            <person name="Takaki Y."/>
            <person name="Nishi S."/>
            <person name="Hori S."/>
            <person name="Arai W."/>
            <person name="Tsubouchi T."/>
            <person name="Morono Y."/>
            <person name="Uchiyama I."/>
            <person name="Ito T."/>
            <person name="Fujiyama A."/>
            <person name="Inagaki F."/>
            <person name="Takami H."/>
        </authorList>
    </citation>
    <scope>NUCLEOTIDE SEQUENCE</scope>
    <source>
        <strain evidence="1">Expedition CK06-06</strain>
    </source>
</reference>
<gene>
    <name evidence="1" type="ORF">S01H1_65517</name>
</gene>
<dbReference type="AlphaFoldDB" id="X0YLU3"/>
<dbReference type="EMBL" id="BARS01043257">
    <property type="protein sequence ID" value="GAG37696.1"/>
    <property type="molecule type" value="Genomic_DNA"/>
</dbReference>
<organism evidence="1">
    <name type="scientific">marine sediment metagenome</name>
    <dbReference type="NCBI Taxonomy" id="412755"/>
    <lineage>
        <taxon>unclassified sequences</taxon>
        <taxon>metagenomes</taxon>
        <taxon>ecological metagenomes</taxon>
    </lineage>
</organism>
<protein>
    <submittedName>
        <fullName evidence="1">Uncharacterized protein</fullName>
    </submittedName>
</protein>
<proteinExistence type="predicted"/>
<feature type="non-terminal residue" evidence="1">
    <location>
        <position position="1"/>
    </location>
</feature>
<accession>X0YLU3</accession>
<comment type="caution">
    <text evidence="1">The sequence shown here is derived from an EMBL/GenBank/DDBJ whole genome shotgun (WGS) entry which is preliminary data.</text>
</comment>
<dbReference type="InterPro" id="IPR021223">
    <property type="entry name" value="AbiGi"/>
</dbReference>
<name>X0YLU3_9ZZZZ</name>
<sequence length="233" mass="28017">LTHPPHDTKEELSEVIIDTNAKIIENEMYSPTMVCFCDIPIEDLGIHINKYSPFGISFEKDFIVKKGGTPIYYIPIDARQRWYNKITGERFLELFKKAGGPDIKYEKQNYEDINKGEYFRRMLKIHHDFFTLINKLITKYSQRLESTDALDLLDQYSRLDIFLNFQFFSNLKFFNHNLSDDDPDNYYYEREWRILTNIKFNIEDVRRVLIPEEYAKNFRNDCPNYYGQLTYTK</sequence>